<evidence type="ECO:0000256" key="1">
    <source>
        <dbReference type="SAM" id="MobiDB-lite"/>
    </source>
</evidence>
<gene>
    <name evidence="2" type="ORF">L484_023907</name>
</gene>
<feature type="region of interest" description="Disordered" evidence="1">
    <location>
        <begin position="1"/>
        <end position="20"/>
    </location>
</feature>
<proteinExistence type="predicted"/>
<evidence type="ECO:0000313" key="3">
    <source>
        <dbReference type="Proteomes" id="UP000030645"/>
    </source>
</evidence>
<organism evidence="2 3">
    <name type="scientific">Morus notabilis</name>
    <dbReference type="NCBI Taxonomy" id="981085"/>
    <lineage>
        <taxon>Eukaryota</taxon>
        <taxon>Viridiplantae</taxon>
        <taxon>Streptophyta</taxon>
        <taxon>Embryophyta</taxon>
        <taxon>Tracheophyta</taxon>
        <taxon>Spermatophyta</taxon>
        <taxon>Magnoliopsida</taxon>
        <taxon>eudicotyledons</taxon>
        <taxon>Gunneridae</taxon>
        <taxon>Pentapetalae</taxon>
        <taxon>rosids</taxon>
        <taxon>fabids</taxon>
        <taxon>Rosales</taxon>
        <taxon>Moraceae</taxon>
        <taxon>Moreae</taxon>
        <taxon>Morus</taxon>
    </lineage>
</organism>
<dbReference type="AlphaFoldDB" id="W9RFY3"/>
<dbReference type="Proteomes" id="UP000030645">
    <property type="component" value="Unassembled WGS sequence"/>
</dbReference>
<sequence length="66" mass="7150">MSEIQRNALTRKANQVGERGPSVRCWENRRKIESAPVMMESDSYAMGCCRKPGVGGCVAVGVVVHG</sequence>
<dbReference type="EMBL" id="KE344611">
    <property type="protein sequence ID" value="EXB70721.1"/>
    <property type="molecule type" value="Genomic_DNA"/>
</dbReference>
<protein>
    <submittedName>
        <fullName evidence="2">Uncharacterized protein</fullName>
    </submittedName>
</protein>
<keyword evidence="3" id="KW-1185">Reference proteome</keyword>
<evidence type="ECO:0000313" key="2">
    <source>
        <dbReference type="EMBL" id="EXB70721.1"/>
    </source>
</evidence>
<reference evidence="3" key="1">
    <citation type="submission" date="2013-01" db="EMBL/GenBank/DDBJ databases">
        <title>Draft Genome Sequence of a Mulberry Tree, Morus notabilis C.K. Schneid.</title>
        <authorList>
            <person name="He N."/>
            <person name="Zhao S."/>
        </authorList>
    </citation>
    <scope>NUCLEOTIDE SEQUENCE</scope>
</reference>
<name>W9RFY3_9ROSA</name>
<accession>W9RFY3</accession>